<comment type="caution">
    <text evidence="1">The sequence shown here is derived from an EMBL/GenBank/DDBJ whole genome shotgun (WGS) entry which is preliminary data.</text>
</comment>
<accession>A0A8T1R453</accession>
<evidence type="ECO:0000313" key="1">
    <source>
        <dbReference type="EMBL" id="KAG6661696.1"/>
    </source>
</evidence>
<dbReference type="EMBL" id="CM031811">
    <property type="protein sequence ID" value="KAG6661696.1"/>
    <property type="molecule type" value="Genomic_DNA"/>
</dbReference>
<proteinExistence type="predicted"/>
<organism evidence="1 2">
    <name type="scientific">Carya illinoinensis</name>
    <name type="common">Pecan</name>
    <dbReference type="NCBI Taxonomy" id="32201"/>
    <lineage>
        <taxon>Eukaryota</taxon>
        <taxon>Viridiplantae</taxon>
        <taxon>Streptophyta</taxon>
        <taxon>Embryophyta</taxon>
        <taxon>Tracheophyta</taxon>
        <taxon>Spermatophyta</taxon>
        <taxon>Magnoliopsida</taxon>
        <taxon>eudicotyledons</taxon>
        <taxon>Gunneridae</taxon>
        <taxon>Pentapetalae</taxon>
        <taxon>rosids</taxon>
        <taxon>fabids</taxon>
        <taxon>Fagales</taxon>
        <taxon>Juglandaceae</taxon>
        <taxon>Carya</taxon>
    </lineage>
</organism>
<reference evidence="1" key="1">
    <citation type="submission" date="2020-12" db="EMBL/GenBank/DDBJ databases">
        <title>WGS assembly of Carya illinoinensis cv. Pawnee.</title>
        <authorList>
            <person name="Platts A."/>
            <person name="Shu S."/>
            <person name="Wright S."/>
            <person name="Barry K."/>
            <person name="Edger P."/>
            <person name="Pires J.C."/>
            <person name="Schmutz J."/>
        </authorList>
    </citation>
    <scope>NUCLEOTIDE SEQUENCE</scope>
    <source>
        <tissue evidence="1">Leaf</tissue>
    </source>
</reference>
<dbReference type="Proteomes" id="UP000811609">
    <property type="component" value="Chromosome 3"/>
</dbReference>
<gene>
    <name evidence="1" type="ORF">CIPAW_03G192800</name>
</gene>
<keyword evidence="2" id="KW-1185">Reference proteome</keyword>
<sequence>MPTICSKFTKEIGKSLKKISKIERRISFLFRPCKDLTQ</sequence>
<name>A0A8T1R453_CARIL</name>
<protein>
    <submittedName>
        <fullName evidence="1">Uncharacterized protein</fullName>
    </submittedName>
</protein>
<dbReference type="AlphaFoldDB" id="A0A8T1R453"/>
<evidence type="ECO:0000313" key="2">
    <source>
        <dbReference type="Proteomes" id="UP000811609"/>
    </source>
</evidence>